<organism evidence="5 6">
    <name type="scientific">Elysia marginata</name>
    <dbReference type="NCBI Taxonomy" id="1093978"/>
    <lineage>
        <taxon>Eukaryota</taxon>
        <taxon>Metazoa</taxon>
        <taxon>Spiralia</taxon>
        <taxon>Lophotrochozoa</taxon>
        <taxon>Mollusca</taxon>
        <taxon>Gastropoda</taxon>
        <taxon>Heterobranchia</taxon>
        <taxon>Euthyneura</taxon>
        <taxon>Panpulmonata</taxon>
        <taxon>Sacoglossa</taxon>
        <taxon>Placobranchoidea</taxon>
        <taxon>Plakobranchidae</taxon>
        <taxon>Elysia</taxon>
    </lineage>
</organism>
<dbReference type="PROSITE" id="PS50234">
    <property type="entry name" value="VWFA"/>
    <property type="match status" value="1"/>
</dbReference>
<feature type="compositionally biased region" description="Pro residues" evidence="1">
    <location>
        <begin position="26"/>
        <end position="66"/>
    </location>
</feature>
<keyword evidence="2" id="KW-0472">Membrane</keyword>
<dbReference type="InterPro" id="IPR036465">
    <property type="entry name" value="vWFA_dom_sf"/>
</dbReference>
<keyword evidence="2" id="KW-0812">Transmembrane</keyword>
<evidence type="ECO:0000259" key="4">
    <source>
        <dbReference type="PROSITE" id="PS50234"/>
    </source>
</evidence>
<dbReference type="SUPFAM" id="SSF53300">
    <property type="entry name" value="vWA-like"/>
    <property type="match status" value="1"/>
</dbReference>
<proteinExistence type="predicted"/>
<keyword evidence="3" id="KW-0732">Signal</keyword>
<evidence type="ECO:0000256" key="1">
    <source>
        <dbReference type="SAM" id="MobiDB-lite"/>
    </source>
</evidence>
<feature type="compositionally biased region" description="Acidic residues" evidence="1">
    <location>
        <begin position="188"/>
        <end position="211"/>
    </location>
</feature>
<feature type="transmembrane region" description="Helical" evidence="2">
    <location>
        <begin position="238"/>
        <end position="256"/>
    </location>
</feature>
<feature type="signal peptide" evidence="3">
    <location>
        <begin position="1"/>
        <end position="23"/>
    </location>
</feature>
<dbReference type="AlphaFoldDB" id="A0AAV4HMU6"/>
<dbReference type="SMART" id="SM00327">
    <property type="entry name" value="VWA"/>
    <property type="match status" value="1"/>
</dbReference>
<evidence type="ECO:0000256" key="2">
    <source>
        <dbReference type="SAM" id="Phobius"/>
    </source>
</evidence>
<accession>A0AAV4HMU6</accession>
<dbReference type="InterPro" id="IPR016024">
    <property type="entry name" value="ARM-type_fold"/>
</dbReference>
<dbReference type="CDD" id="cd01450">
    <property type="entry name" value="vWFA_subfamily_ECM"/>
    <property type="match status" value="1"/>
</dbReference>
<feature type="region of interest" description="Disordered" evidence="1">
    <location>
        <begin position="22"/>
        <end position="68"/>
    </location>
</feature>
<feature type="domain" description="VWFA" evidence="4">
    <location>
        <begin position="78"/>
        <end position="186"/>
    </location>
</feature>
<evidence type="ECO:0000313" key="5">
    <source>
        <dbReference type="EMBL" id="GFR98770.1"/>
    </source>
</evidence>
<evidence type="ECO:0000313" key="6">
    <source>
        <dbReference type="Proteomes" id="UP000762676"/>
    </source>
</evidence>
<dbReference type="InterPro" id="IPR002035">
    <property type="entry name" value="VWF_A"/>
</dbReference>
<feature type="chain" id="PRO_5043977408" evidence="3">
    <location>
        <begin position="24"/>
        <end position="257"/>
    </location>
</feature>
<dbReference type="PRINTS" id="PR00453">
    <property type="entry name" value="VWFADOMAIN"/>
</dbReference>
<comment type="caution">
    <text evidence="5">The sequence shown here is derived from an EMBL/GenBank/DDBJ whole genome shotgun (WGS) entry which is preliminary data.</text>
</comment>
<name>A0AAV4HMU6_9GAST</name>
<dbReference type="InterPro" id="IPR050525">
    <property type="entry name" value="ECM_Assembly_Org"/>
</dbReference>
<dbReference type="EMBL" id="BMAT01002089">
    <property type="protein sequence ID" value="GFR98770.1"/>
    <property type="molecule type" value="Genomic_DNA"/>
</dbReference>
<reference evidence="5 6" key="1">
    <citation type="journal article" date="2021" name="Elife">
        <title>Chloroplast acquisition without the gene transfer in kleptoplastic sea slugs, Plakobranchus ocellatus.</title>
        <authorList>
            <person name="Maeda T."/>
            <person name="Takahashi S."/>
            <person name="Yoshida T."/>
            <person name="Shimamura S."/>
            <person name="Takaki Y."/>
            <person name="Nagai Y."/>
            <person name="Toyoda A."/>
            <person name="Suzuki Y."/>
            <person name="Arimoto A."/>
            <person name="Ishii H."/>
            <person name="Satoh N."/>
            <person name="Nishiyama T."/>
            <person name="Hasebe M."/>
            <person name="Maruyama T."/>
            <person name="Minagawa J."/>
            <person name="Obokata J."/>
            <person name="Shigenobu S."/>
        </authorList>
    </citation>
    <scope>NUCLEOTIDE SEQUENCE [LARGE SCALE GENOMIC DNA]</scope>
</reference>
<dbReference type="Gene3D" id="3.40.50.410">
    <property type="entry name" value="von Willebrand factor, type A domain"/>
    <property type="match status" value="1"/>
</dbReference>
<keyword evidence="2" id="KW-1133">Transmembrane helix</keyword>
<dbReference type="SUPFAM" id="SSF48371">
    <property type="entry name" value="ARM repeat"/>
    <property type="match status" value="1"/>
</dbReference>
<keyword evidence="6" id="KW-1185">Reference proteome</keyword>
<dbReference type="PANTHER" id="PTHR24020">
    <property type="entry name" value="COLLAGEN ALPHA"/>
    <property type="match status" value="1"/>
</dbReference>
<evidence type="ECO:0000256" key="3">
    <source>
        <dbReference type="SAM" id="SignalP"/>
    </source>
</evidence>
<feature type="region of interest" description="Disordered" evidence="1">
    <location>
        <begin position="187"/>
        <end position="231"/>
    </location>
</feature>
<gene>
    <name evidence="5" type="ORF">ElyMa_001027300</name>
</gene>
<dbReference type="Pfam" id="PF00092">
    <property type="entry name" value="VWA"/>
    <property type="match status" value="1"/>
</dbReference>
<dbReference type="Proteomes" id="UP000762676">
    <property type="component" value="Unassembled WGS sequence"/>
</dbReference>
<protein>
    <submittedName>
        <fullName evidence="5">von Willebrand factor A domain-containing protein 2</fullName>
    </submittedName>
</protein>
<sequence length="257" mass="28371">MSSRKPGLASILLFVALSAQVFAQRPPQPPQRPPQPPQRPPQPPQRPPQPPQRLPQPPQAPQPPRTPQTLRRCRNALDLVIAVDGSNSMGAPNFRLQLNSISNMVNNLDVSLNNVHVGALLFSQEVATPILPLTHNKLQTVQGIRAWPYPDTETRTDLAIEEAITMFQRDGRGGNVPQLLIIVTDGADCNDDDNDDDDDDDDDDDNDDDDFDNHNGGNADHNNGDDGDDNDNCNDDNFIVAMTIITMMIMIILTYCE</sequence>